<comment type="cofactor">
    <cofactor evidence="1">
        <name>FAD</name>
        <dbReference type="ChEBI" id="CHEBI:57692"/>
    </cofactor>
</comment>
<evidence type="ECO:0000256" key="3">
    <source>
        <dbReference type="ARBA" id="ARBA00006743"/>
    </source>
</evidence>
<accession>A0A8K0KAQ9</accession>
<dbReference type="SUPFAM" id="SSF51730">
    <property type="entry name" value="FAD-linked oxidoreductase"/>
    <property type="match status" value="1"/>
</dbReference>
<dbReference type="GO" id="GO:0071949">
    <property type="term" value="F:FAD binding"/>
    <property type="evidence" value="ECO:0007669"/>
    <property type="project" value="TreeGrafter"/>
</dbReference>
<keyword evidence="9" id="KW-1185">Reference proteome</keyword>
<keyword evidence="5" id="KW-0274">FAD</keyword>
<dbReference type="EMBL" id="KZ308504">
    <property type="protein sequence ID" value="KAG8230699.1"/>
    <property type="molecule type" value="Genomic_DNA"/>
</dbReference>
<dbReference type="Pfam" id="PF02219">
    <property type="entry name" value="MTHFR"/>
    <property type="match status" value="1"/>
</dbReference>
<evidence type="ECO:0008006" key="10">
    <source>
        <dbReference type="Google" id="ProtNLM"/>
    </source>
</evidence>
<reference evidence="8" key="1">
    <citation type="submission" date="2013-04" db="EMBL/GenBank/DDBJ databases">
        <authorList>
            <person name="Qu J."/>
            <person name="Murali S.C."/>
            <person name="Bandaranaike D."/>
            <person name="Bellair M."/>
            <person name="Blankenburg K."/>
            <person name="Chao H."/>
            <person name="Dinh H."/>
            <person name="Doddapaneni H."/>
            <person name="Downs B."/>
            <person name="Dugan-Rocha S."/>
            <person name="Elkadiri S."/>
            <person name="Gnanaolivu R.D."/>
            <person name="Hernandez B."/>
            <person name="Javaid M."/>
            <person name="Jayaseelan J.C."/>
            <person name="Lee S."/>
            <person name="Li M."/>
            <person name="Ming W."/>
            <person name="Munidasa M."/>
            <person name="Muniz J."/>
            <person name="Nguyen L."/>
            <person name="Ongeri F."/>
            <person name="Osuji N."/>
            <person name="Pu L.-L."/>
            <person name="Puazo M."/>
            <person name="Qu C."/>
            <person name="Quiroz J."/>
            <person name="Raj R."/>
            <person name="Weissenberger G."/>
            <person name="Xin Y."/>
            <person name="Zou X."/>
            <person name="Han Y."/>
            <person name="Richards S."/>
            <person name="Worley K."/>
            <person name="Muzny D."/>
            <person name="Gibbs R."/>
        </authorList>
    </citation>
    <scope>NUCLEOTIDE SEQUENCE</scope>
    <source>
        <strain evidence="8">Sampled in the wild</strain>
    </source>
</reference>
<gene>
    <name evidence="8" type="ORF">J437_LFUL015994</name>
</gene>
<dbReference type="Gene3D" id="3.20.20.220">
    <property type="match status" value="1"/>
</dbReference>
<protein>
    <recommendedName>
        <fullName evidence="10">Methylenetetrahydrofolate reductase (NAD(P)H)</fullName>
    </recommendedName>
</protein>
<evidence type="ECO:0000256" key="7">
    <source>
        <dbReference type="RuleBase" id="RU004254"/>
    </source>
</evidence>
<dbReference type="PANTHER" id="PTHR45754">
    <property type="entry name" value="METHYLENETETRAHYDROFOLATE REDUCTASE"/>
    <property type="match status" value="1"/>
</dbReference>
<evidence type="ECO:0000256" key="1">
    <source>
        <dbReference type="ARBA" id="ARBA00001974"/>
    </source>
</evidence>
<sequence length="398" mass="45659">MKEDRRQFDVKHWVRRILRLHVKMMKQSLLQITDGVEDPYYSFQKSDYYNYKSPLYHRNHSLAMELNRRYHSKDVFFSLEFLPPRTNFGIQNLLERFYAIQDGGPLFCSVTWHTGNDPGGNKETSSIKFAGSMARAYNFDTMLHLASCNLSKQQVMNYLQAAQLDGIRSVLALRGDIIPGQKSPEDGFPHAVDLIHFIRDKFGDLFTIGVAGYPSGHHEANSYEEDLLHLKEKIEAGADFIVSQIFFSAETFKKFVHDCKAYDITVPIVPGILPILSFSSVWRIAQLCHLEIPPEILKNLLAVAHSDQATTNFGIYLATSIAKELLVSGCVPGIHFFTLNREKPTMEVCKQLGLWTREPSSASTLRQNLNLEQLRKYISELRRKNKNYRKPFSQVFTV</sequence>
<dbReference type="GO" id="GO:0004489">
    <property type="term" value="F:methylenetetrahydrofolate reductase [NAD(P)H] activity"/>
    <property type="evidence" value="ECO:0007669"/>
    <property type="project" value="InterPro"/>
</dbReference>
<dbReference type="InterPro" id="IPR029041">
    <property type="entry name" value="FAD-linked_oxidoreductase-like"/>
</dbReference>
<dbReference type="AlphaFoldDB" id="A0A8K0KAQ9"/>
<reference evidence="8" key="2">
    <citation type="submission" date="2017-10" db="EMBL/GenBank/DDBJ databases">
        <title>Ladona fulva Genome sequencing and assembly.</title>
        <authorList>
            <person name="Murali S."/>
            <person name="Richards S."/>
            <person name="Bandaranaike D."/>
            <person name="Bellair M."/>
            <person name="Blankenburg K."/>
            <person name="Chao H."/>
            <person name="Dinh H."/>
            <person name="Doddapaneni H."/>
            <person name="Dugan-Rocha S."/>
            <person name="Elkadiri S."/>
            <person name="Gnanaolivu R."/>
            <person name="Hernandez B."/>
            <person name="Skinner E."/>
            <person name="Javaid M."/>
            <person name="Lee S."/>
            <person name="Li M."/>
            <person name="Ming W."/>
            <person name="Munidasa M."/>
            <person name="Muniz J."/>
            <person name="Nguyen L."/>
            <person name="Hughes D."/>
            <person name="Osuji N."/>
            <person name="Pu L.-L."/>
            <person name="Puazo M."/>
            <person name="Qu C."/>
            <person name="Quiroz J."/>
            <person name="Raj R."/>
            <person name="Weissenberger G."/>
            <person name="Xin Y."/>
            <person name="Zou X."/>
            <person name="Han Y."/>
            <person name="Worley K."/>
            <person name="Muzny D."/>
            <person name="Gibbs R."/>
        </authorList>
    </citation>
    <scope>NUCLEOTIDE SEQUENCE</scope>
    <source>
        <strain evidence="8">Sampled in the wild</strain>
    </source>
</reference>
<organism evidence="8 9">
    <name type="scientific">Ladona fulva</name>
    <name type="common">Scarce chaser dragonfly</name>
    <name type="synonym">Libellula fulva</name>
    <dbReference type="NCBI Taxonomy" id="123851"/>
    <lineage>
        <taxon>Eukaryota</taxon>
        <taxon>Metazoa</taxon>
        <taxon>Ecdysozoa</taxon>
        <taxon>Arthropoda</taxon>
        <taxon>Hexapoda</taxon>
        <taxon>Insecta</taxon>
        <taxon>Pterygota</taxon>
        <taxon>Palaeoptera</taxon>
        <taxon>Odonata</taxon>
        <taxon>Epiprocta</taxon>
        <taxon>Anisoptera</taxon>
        <taxon>Libelluloidea</taxon>
        <taxon>Libellulidae</taxon>
        <taxon>Ladona</taxon>
    </lineage>
</organism>
<dbReference type="GO" id="GO:0009086">
    <property type="term" value="P:methionine biosynthetic process"/>
    <property type="evidence" value="ECO:0007669"/>
    <property type="project" value="TreeGrafter"/>
</dbReference>
<dbReference type="GO" id="GO:0005829">
    <property type="term" value="C:cytosol"/>
    <property type="evidence" value="ECO:0007669"/>
    <property type="project" value="TreeGrafter"/>
</dbReference>
<keyword evidence="4" id="KW-0285">Flavoprotein</keyword>
<proteinExistence type="inferred from homology"/>
<dbReference type="PANTHER" id="PTHR45754:SF3">
    <property type="entry name" value="METHYLENETETRAHYDROFOLATE REDUCTASE (NADPH)"/>
    <property type="match status" value="1"/>
</dbReference>
<dbReference type="UniPathway" id="UPA00193"/>
<dbReference type="Proteomes" id="UP000792457">
    <property type="component" value="Unassembled WGS sequence"/>
</dbReference>
<comment type="pathway">
    <text evidence="2 7">One-carbon metabolism; tetrahydrofolate interconversion.</text>
</comment>
<evidence type="ECO:0000313" key="8">
    <source>
        <dbReference type="EMBL" id="KAG8230699.1"/>
    </source>
</evidence>
<evidence type="ECO:0000313" key="9">
    <source>
        <dbReference type="Proteomes" id="UP000792457"/>
    </source>
</evidence>
<evidence type="ECO:0000256" key="6">
    <source>
        <dbReference type="ARBA" id="ARBA00023002"/>
    </source>
</evidence>
<comment type="similarity">
    <text evidence="3">Belongs to the methylenetetrahydrofolate reductase family.</text>
</comment>
<dbReference type="InterPro" id="IPR003171">
    <property type="entry name" value="Mehydrof_redctse-like"/>
</dbReference>
<dbReference type="GO" id="GO:0035999">
    <property type="term" value="P:tetrahydrofolate interconversion"/>
    <property type="evidence" value="ECO:0007669"/>
    <property type="project" value="UniProtKB-UniPathway"/>
</dbReference>
<keyword evidence="6" id="KW-0560">Oxidoreductase</keyword>
<name>A0A8K0KAQ9_LADFU</name>
<comment type="caution">
    <text evidence="8">The sequence shown here is derived from an EMBL/GenBank/DDBJ whole genome shotgun (WGS) entry which is preliminary data.</text>
</comment>
<evidence type="ECO:0000256" key="4">
    <source>
        <dbReference type="ARBA" id="ARBA00022630"/>
    </source>
</evidence>
<dbReference type="CDD" id="cd00537">
    <property type="entry name" value="MTHFR"/>
    <property type="match status" value="1"/>
</dbReference>
<evidence type="ECO:0000256" key="5">
    <source>
        <dbReference type="ARBA" id="ARBA00022827"/>
    </source>
</evidence>
<evidence type="ECO:0000256" key="2">
    <source>
        <dbReference type="ARBA" id="ARBA00004777"/>
    </source>
</evidence>
<dbReference type="OrthoDB" id="16284at2759"/>